<dbReference type="OrthoDB" id="898678at2"/>
<sequence length="1981" mass="229521">MTVHLNPTSPIRRGYSFQDLWALKKSIEWLKSPNKFQSITIETYPDEISDNHFFIEDIVVKTVTNSYQIFQLKHRQQPDTEFWEWDDFLDQRKGRNDKLLSSLFQKWSTSLLKLTQSANVEEAAFITNGKPGATLEQYLANGKIDIDSIQALDEPLYKRIIDQLGDQSARAFFSEFYFYFNLPSEDQFDEELRLEFCRDLKGTRSGYLSVKDYIYKEANKQSPQPLTLATLREVGEWDQPQPLNEEFHVPDDFVLFDASLHEDLVQRIKSEPGGIGVFVGKPGTGKSTYLSSLAHQLAEQNIIVVKHHYHISTNDPYGLDRLNNERITQALKYQFKQHEEELEEQAYQNSSGITLREFINQLAINQHQLGKSFVLIIDGLDHVLRYWKETELRDFLLEVSQPQNGLWLLFGTQEAAKKYLPQVIFDKCPETDWFNIPGLDYSSTSAVILSNSVGLNLPLDNIEATVEKIFSLTEGNPLHLRYTLQTLKNQLGNTIAYHFNLPSVPPYQGDISSYYNVLWSSLPDSSRTAALVASSMDIGLTKKQLIEIISSIEPNPSTVGSSVSSIYHLLKEQFFGALTIYHNSFRIFIESQSDFAEQKLRLYEVIQKWLRLSSYEYLKWAESQKIDLQLGNPNSIIQLDRDWTIEAILRNRREEDVERLLKLAKNTAFTEQDFPTSIQQNILFSVVSNAFEHNDTEYPALWKVLFKNKVELEIPSDLELEMLPSYQVYYYVNQLHRQGHTGIRKLAIDTFRHRLHNQRYREKSEYNEVIPSTPKYVLKVMCLDKMYPVERAFAFCSQFRSDNWSADLLMVYLKELVISKQYTNVSLLFQQSLSNFERQYLLDFLIQEDCFNQIEKHTALLKANQDELSAWGSLWWQVKTGYFVIEKWVLPDHDSLPYTIENYESKKKVELTQTFHRLWLSAVALALAGNRSVLDKWLLGVTKRNSLQAGSAIVKSALYVAEQVRQNNTINLTDVINELNEFSLPRWENDPKQYPIGQSFTKAAAEIIWNCLCINCLTTGNRIIANTDLHVLLNSLFISEESLLHFLLKQRITILDQAAYEGFVGRELDAWRHEIATFSDRSKRYVALAELALLHNDGERVISFARLAANNLLGYGYHKDLTIYNVLRSVGVCFRAGSHRAIEWMHRLAPLATWVGDFTDGDETRTLIHDYHELLGEIDVAALRRFYYQMLVDEKFDLAESSWNSLVEWSQLDSPQALWLVATAVDNTSYYTLSKRAATDHCASQALNYLQQALGPRQEVEKIPSSYTSEEKTFDYDSVPPKSIQSYLQEWEGQSVYRSRSVISEWAKHWIAKPDQNRRELYVILADLVISRGWDEQDRKFYDAIYELAYEFDEEFAFQCLVYAQHEYTEWDPYNSSDRTAIHQRWQRVKEDFPSRYLEFFRRSVQDNGYRKKGLNDYFVPFPKGIEFFIFMGDLQMAEDITEASLQATEELMADLELPTSTWIDAPERDEIDLLLARQLWVSTITRERVASSLAMLIRETLPTLTVYERWLSWLSAQTLETVIANGLLPILKYAQVQGADFSFISVKAINDAMQYTTIASEELLRELARLVGDSSFRVNIKRRPPFIVPPDYEMGANFKKLSGRFLPPVYSNGADIAEKKFNGIFWRFWSYIVDGLLATYNINADIQAFVDFLGHRSDNMILTGMASLATEVYRSAFLLRTQELYKLKLLANWRYFDFSYQTIPIDLSLWKLQQQRCPDWWPIGQQKLAKNSSHPKPLDTSKSGILEQIKIIINSVNENRVIALDGPLKPASGWIEPLETRVTLVPFAYRVYGPDLPSAEEIDNICHFVYGPNIFSSVTEARPLSYLESNHEDSLNDDKLTEIKDMVVAPLVGRFRHHVINMFQPYRHNPFPFGLFFNLKGDTNLTIADDSIHYSLDNQVVARSYDWTEGISERRNFYLPEPHGQILEIDSQFLDDHLTSCSLKLGFILRVEHTLTESYKDKEDVIQFYELLNVSRIIEP</sequence>
<dbReference type="SUPFAM" id="SSF52540">
    <property type="entry name" value="P-loop containing nucleoside triphosphate hydrolases"/>
    <property type="match status" value="1"/>
</dbReference>
<keyword evidence="4" id="KW-1185">Reference proteome</keyword>
<name>I0KCW2_9BACT</name>
<dbReference type="Gene3D" id="3.40.50.300">
    <property type="entry name" value="P-loop containing nucleotide triphosphate hydrolases"/>
    <property type="match status" value="1"/>
</dbReference>
<dbReference type="HOGENOM" id="CLU_002002_0_0_10"/>
<dbReference type="STRING" id="1166018.FAES_3962"/>
<dbReference type="GO" id="GO:0004518">
    <property type="term" value="F:nuclease activity"/>
    <property type="evidence" value="ECO:0007669"/>
    <property type="project" value="InterPro"/>
</dbReference>
<dbReference type="Pfam" id="PF14130">
    <property type="entry name" value="Cap4_nuclease"/>
    <property type="match status" value="1"/>
</dbReference>
<reference evidence="3 4" key="1">
    <citation type="journal article" date="2012" name="J. Bacteriol.">
        <title>Genome Sequence of Fibrella aestuarina BUZ 2T, a Filamentous Marine Bacterium.</title>
        <authorList>
            <person name="Filippini M."/>
            <person name="Qi W."/>
            <person name="Blom J."/>
            <person name="Goesmann A."/>
            <person name="Smits T.H."/>
            <person name="Bagheri H.C."/>
        </authorList>
    </citation>
    <scope>NUCLEOTIDE SEQUENCE [LARGE SCALE GENOMIC DNA]</scope>
    <source>
        <strain evidence="4">BUZ 2T</strain>
    </source>
</reference>
<dbReference type="InterPro" id="IPR025382">
    <property type="entry name" value="Cap4-like_endonuclease_dom"/>
</dbReference>
<evidence type="ECO:0000259" key="1">
    <source>
        <dbReference type="Pfam" id="PF13401"/>
    </source>
</evidence>
<dbReference type="eggNOG" id="COG0470">
    <property type="taxonomic scope" value="Bacteria"/>
</dbReference>
<dbReference type="RefSeq" id="WP_015333064.1">
    <property type="nucleotide sequence ID" value="NC_020054.1"/>
</dbReference>
<organism evidence="3 4">
    <name type="scientific">Fibrella aestuarina BUZ 2</name>
    <dbReference type="NCBI Taxonomy" id="1166018"/>
    <lineage>
        <taxon>Bacteria</taxon>
        <taxon>Pseudomonadati</taxon>
        <taxon>Bacteroidota</taxon>
        <taxon>Cytophagia</taxon>
        <taxon>Cytophagales</taxon>
        <taxon>Spirosomataceae</taxon>
        <taxon>Fibrella</taxon>
    </lineage>
</organism>
<evidence type="ECO:0000313" key="3">
    <source>
        <dbReference type="EMBL" id="CCH01965.1"/>
    </source>
</evidence>
<accession>I0KCW2</accession>
<dbReference type="InterPro" id="IPR049945">
    <property type="entry name" value="AAA_22"/>
</dbReference>
<gene>
    <name evidence="3" type="ORF">FAES_3962</name>
</gene>
<evidence type="ECO:0000259" key="2">
    <source>
        <dbReference type="Pfam" id="PF14130"/>
    </source>
</evidence>
<dbReference type="KEGG" id="fae:FAES_3962"/>
<dbReference type="Pfam" id="PF13401">
    <property type="entry name" value="AAA_22"/>
    <property type="match status" value="1"/>
</dbReference>
<evidence type="ECO:0000313" key="4">
    <source>
        <dbReference type="Proteomes" id="UP000011058"/>
    </source>
</evidence>
<dbReference type="EMBL" id="HE796683">
    <property type="protein sequence ID" value="CCH01965.1"/>
    <property type="molecule type" value="Genomic_DNA"/>
</dbReference>
<dbReference type="Proteomes" id="UP000011058">
    <property type="component" value="Chromosome"/>
</dbReference>
<proteinExistence type="predicted"/>
<feature type="domain" description="CD-NTase associated protein 4-like DNA endonuclease" evidence="2">
    <location>
        <begin position="12"/>
        <end position="169"/>
    </location>
</feature>
<dbReference type="PATRIC" id="fig|1166018.3.peg.909"/>
<protein>
    <submittedName>
        <fullName evidence="3">Uncharacterized protein</fullName>
    </submittedName>
</protein>
<dbReference type="InterPro" id="IPR027417">
    <property type="entry name" value="P-loop_NTPase"/>
</dbReference>
<dbReference type="GO" id="GO:0016887">
    <property type="term" value="F:ATP hydrolysis activity"/>
    <property type="evidence" value="ECO:0007669"/>
    <property type="project" value="InterPro"/>
</dbReference>
<feature type="domain" description="ORC1/DEAH AAA+ ATPase" evidence="1">
    <location>
        <begin position="273"/>
        <end position="417"/>
    </location>
</feature>